<proteinExistence type="predicted"/>
<organism evidence="1">
    <name type="scientific">Thermofilum pendens</name>
    <dbReference type="NCBI Taxonomy" id="2269"/>
    <lineage>
        <taxon>Archaea</taxon>
        <taxon>Thermoproteota</taxon>
        <taxon>Thermoprotei</taxon>
        <taxon>Thermofilales</taxon>
        <taxon>Thermofilaceae</taxon>
        <taxon>Thermofilum</taxon>
    </lineage>
</organism>
<name>A0A7C4BA09_THEPE</name>
<protein>
    <submittedName>
        <fullName evidence="1">DUF2192 domain-containing protein</fullName>
    </submittedName>
</protein>
<dbReference type="EMBL" id="DTFI01000111">
    <property type="protein sequence ID" value="HGI43682.1"/>
    <property type="molecule type" value="Genomic_DNA"/>
</dbReference>
<dbReference type="Pfam" id="PF09958">
    <property type="entry name" value="DUF2192"/>
    <property type="match status" value="1"/>
</dbReference>
<gene>
    <name evidence="1" type="ORF">ENV17_04790</name>
</gene>
<comment type="caution">
    <text evidence="1">The sequence shown here is derived from an EMBL/GenBank/DDBJ whole genome shotgun (WGS) entry which is preliminary data.</text>
</comment>
<reference evidence="1" key="1">
    <citation type="journal article" date="2020" name="mSystems">
        <title>Genome- and Community-Level Interaction Insights into Carbon Utilization and Element Cycling Functions of Hydrothermarchaeota in Hydrothermal Sediment.</title>
        <authorList>
            <person name="Zhou Z."/>
            <person name="Liu Y."/>
            <person name="Xu W."/>
            <person name="Pan J."/>
            <person name="Luo Z.H."/>
            <person name="Li M."/>
        </authorList>
    </citation>
    <scope>NUCLEOTIDE SEQUENCE [LARGE SCALE GENOMIC DNA]</scope>
    <source>
        <strain evidence="1">SpSt-735</strain>
    </source>
</reference>
<accession>A0A7C4BA09</accession>
<sequence length="245" mass="28062">MPTASDLHKERVEIAVNIWGEILNGSVSTRRELVELLREAYEAGRIEPIRGKTKIDIYDKELATVFLVGKHGLGLDEELEKVRDLFVVEYAANMVLERVMKGEDPRKATEEVFEKVDENIVFRILRLAMTAVALGFMPEDEFLKVLLAFEKSFPEYAPNFLGFKRFFIAYKLAESIAKGEVRDRIEKEALKHAMCLRLSSEKAAPPDWLIREIAVKVLKVPEHKVNDALSLARKSARHLRRKIAE</sequence>
<dbReference type="InterPro" id="IPR018693">
    <property type="entry name" value="DUF2192"/>
</dbReference>
<evidence type="ECO:0000313" key="1">
    <source>
        <dbReference type="EMBL" id="HGI43682.1"/>
    </source>
</evidence>
<dbReference type="AlphaFoldDB" id="A0A7C4BA09"/>